<dbReference type="EMBL" id="CADCTB010000171">
    <property type="protein sequence ID" value="CAA9261270.1"/>
    <property type="molecule type" value="Genomic_DNA"/>
</dbReference>
<protein>
    <submittedName>
        <fullName evidence="1">Uncharacterized protein</fullName>
    </submittedName>
</protein>
<dbReference type="AlphaFoldDB" id="A0A6J4IWY9"/>
<gene>
    <name evidence="1" type="ORF">AVDCRST_MAG10-2758</name>
</gene>
<proteinExistence type="predicted"/>
<sequence>MYLAATRLSLHRSPSAWAMVIEVFGYSVRAGDPDLAVYTLTGSDHELDFFHPIDSDDWTDADDVTPGTSQVVVRGDPVELPVVEEYAAHGIDLEDPPQPAVIDVCRYLAAVHRDRVLATTEERRTRLRPDLRELLVLDEWRHPDLVEGQRPSDLESFWQLAMVLETGDVTLYQPPEPPNTHWRHWPEGGTL</sequence>
<dbReference type="InterPro" id="IPR054272">
    <property type="entry name" value="DUF7003"/>
</dbReference>
<reference evidence="1" key="1">
    <citation type="submission" date="2020-02" db="EMBL/GenBank/DDBJ databases">
        <authorList>
            <person name="Meier V. D."/>
        </authorList>
    </citation>
    <scope>NUCLEOTIDE SEQUENCE</scope>
    <source>
        <strain evidence="1">AVDCRST_MAG10</strain>
    </source>
</reference>
<evidence type="ECO:0000313" key="1">
    <source>
        <dbReference type="EMBL" id="CAA9261270.1"/>
    </source>
</evidence>
<name>A0A6J4IWY9_9ACTN</name>
<dbReference type="Pfam" id="PF22535">
    <property type="entry name" value="DUF7003"/>
    <property type="match status" value="1"/>
</dbReference>
<organism evidence="1">
    <name type="scientific">uncultured Acidimicrobiales bacterium</name>
    <dbReference type="NCBI Taxonomy" id="310071"/>
    <lineage>
        <taxon>Bacteria</taxon>
        <taxon>Bacillati</taxon>
        <taxon>Actinomycetota</taxon>
        <taxon>Acidimicrobiia</taxon>
        <taxon>Acidimicrobiales</taxon>
        <taxon>environmental samples</taxon>
    </lineage>
</organism>
<accession>A0A6J4IWY9</accession>